<comment type="cofactor">
    <cofactor evidence="1 8">
        <name>pyridoxal 5'-phosphate</name>
        <dbReference type="ChEBI" id="CHEBI:597326"/>
    </cofactor>
</comment>
<protein>
    <recommendedName>
        <fullName evidence="3">alanine--glyoxylate transaminase</fullName>
        <ecNumber evidence="3">2.6.1.44</ecNumber>
    </recommendedName>
</protein>
<dbReference type="GO" id="GO:0005777">
    <property type="term" value="C:peroxisome"/>
    <property type="evidence" value="ECO:0007669"/>
    <property type="project" value="TreeGrafter"/>
</dbReference>
<dbReference type="HOGENOM" id="CLU_027686_5_2_1"/>
<reference evidence="10 11" key="1">
    <citation type="journal article" date="2007" name="Proc. Natl. Acad. Sci. U.S.A.">
        <title>Independent sorting-out of thousands of duplicated gene pairs in two yeast species descended from a whole-genome duplication.</title>
        <authorList>
            <person name="Scannell D.R."/>
            <person name="Frank A.C."/>
            <person name="Conant G.C."/>
            <person name="Byrne K.P."/>
            <person name="Woolfit M."/>
            <person name="Wolfe K.H."/>
        </authorList>
    </citation>
    <scope>NUCLEOTIDE SEQUENCE [LARGE SCALE GENOMIC DNA]</scope>
    <source>
        <strain evidence="11">ATCC 22028 / DSM 70294 / BCRC 21397 / CBS 2163 / NBRC 10782 / NRRL Y-8283 / UCD 57-17</strain>
    </source>
</reference>
<dbReference type="PANTHER" id="PTHR21152:SF24">
    <property type="entry name" value="ALANINE--GLYOXYLATE AMINOTRANSFERASE 1"/>
    <property type="match status" value="1"/>
</dbReference>
<feature type="modified residue" description="N6-(pyridoxal phosphate)lysine" evidence="8">
    <location>
        <position position="192"/>
    </location>
</feature>
<dbReference type="PIRSF" id="PIRSF000524">
    <property type="entry name" value="SPT"/>
    <property type="match status" value="1"/>
</dbReference>
<dbReference type="OMA" id="YEWDTPA"/>
<evidence type="ECO:0000256" key="7">
    <source>
        <dbReference type="PIRSR" id="PIRSR000524-1"/>
    </source>
</evidence>
<evidence type="ECO:0000313" key="11">
    <source>
        <dbReference type="Proteomes" id="UP000000267"/>
    </source>
</evidence>
<dbReference type="GO" id="GO:0008453">
    <property type="term" value="F:alanine-glyoxylate transaminase activity"/>
    <property type="evidence" value="ECO:0007669"/>
    <property type="project" value="UniProtKB-EC"/>
</dbReference>
<feature type="binding site" evidence="7">
    <location>
        <position position="341"/>
    </location>
    <ligand>
        <name>substrate</name>
    </ligand>
</feature>
<dbReference type="EC" id="2.6.1.44" evidence="3"/>
<dbReference type="AlphaFoldDB" id="A7TKK2"/>
<sequence length="370" mass="40056">MSLILIPGPVELSENVKLSFNDPALVPADPLFIAIFQRVLKNTRKLFNSTDPSSQPLVISGSGTLGWDLFAANSIDNGDNVLVIDTGFFSEHLGECLESYGAQVTYLKAEVGDIVPLKDIEAELGKKQYKAVTVTQVDTSTAVLNDVEGICNIIKKVSPESLIFVDGVCSIACETFEFDKWGVDFCASASQKAIGAPVGLSVSIASGRFVKLAESHKNIGYFTSLKKWIPIMKSYEGGASSYFATIPVETVNALDAALTDIFNYPNGLQGRIEATKKTSDEFKSNLQKLGLKLVSINENCQSHGVTAVFVDNPQKVIKYLRDNGVVITGGLLKDIGPKYIRIGHMGVSACDPKLNHVQRCLELITEAIKE</sequence>
<evidence type="ECO:0000256" key="6">
    <source>
        <dbReference type="ARBA" id="ARBA00022898"/>
    </source>
</evidence>
<dbReference type="GO" id="GO:0004760">
    <property type="term" value="F:L-serine-pyruvate transaminase activity"/>
    <property type="evidence" value="ECO:0007669"/>
    <property type="project" value="TreeGrafter"/>
</dbReference>
<dbReference type="Proteomes" id="UP000000267">
    <property type="component" value="Unassembled WGS sequence"/>
</dbReference>
<evidence type="ECO:0000259" key="9">
    <source>
        <dbReference type="Pfam" id="PF00266"/>
    </source>
</evidence>
<evidence type="ECO:0000256" key="8">
    <source>
        <dbReference type="PIRSR" id="PIRSR000524-50"/>
    </source>
</evidence>
<dbReference type="InParanoid" id="A7TKK2"/>
<dbReference type="Pfam" id="PF00266">
    <property type="entry name" value="Aminotran_5"/>
    <property type="match status" value="1"/>
</dbReference>
<dbReference type="RefSeq" id="XP_001645082.1">
    <property type="nucleotide sequence ID" value="XM_001645032.1"/>
</dbReference>
<dbReference type="InterPro" id="IPR000192">
    <property type="entry name" value="Aminotrans_V_dom"/>
</dbReference>
<evidence type="ECO:0000256" key="4">
    <source>
        <dbReference type="ARBA" id="ARBA00022576"/>
    </source>
</evidence>
<dbReference type="GeneID" id="5545429"/>
<dbReference type="eggNOG" id="KOG2862">
    <property type="taxonomic scope" value="Eukaryota"/>
</dbReference>
<comment type="similarity">
    <text evidence="2">Belongs to the class-V pyridoxal-phosphate-dependent aminotransferase family.</text>
</comment>
<evidence type="ECO:0000256" key="1">
    <source>
        <dbReference type="ARBA" id="ARBA00001933"/>
    </source>
</evidence>
<dbReference type="FunCoup" id="A7TKK2">
    <property type="interactions" value="1416"/>
</dbReference>
<feature type="domain" description="Aminotransferase class V" evidence="9">
    <location>
        <begin position="34"/>
        <end position="330"/>
    </location>
</feature>
<keyword evidence="6 8" id="KW-0663">Pyridoxal phosphate</keyword>
<dbReference type="InterPro" id="IPR024169">
    <property type="entry name" value="SP_NH2Trfase/AEP_transaminase"/>
</dbReference>
<dbReference type="GO" id="GO:0019265">
    <property type="term" value="P:glycine biosynthetic process, by transamination of glyoxylate"/>
    <property type="evidence" value="ECO:0007669"/>
    <property type="project" value="EnsemblFungi"/>
</dbReference>
<proteinExistence type="inferred from homology"/>
<dbReference type="SUPFAM" id="SSF53383">
    <property type="entry name" value="PLP-dependent transferases"/>
    <property type="match status" value="1"/>
</dbReference>
<evidence type="ECO:0000313" key="10">
    <source>
        <dbReference type="EMBL" id="EDO17224.1"/>
    </source>
</evidence>
<dbReference type="FunFam" id="3.40.640.10:FF:000027">
    <property type="entry name" value="Serine--pyruvate aminotransferase, mitochondrial"/>
    <property type="match status" value="1"/>
</dbReference>
<dbReference type="InterPro" id="IPR015421">
    <property type="entry name" value="PyrdxlP-dep_Trfase_major"/>
</dbReference>
<evidence type="ECO:0000256" key="3">
    <source>
        <dbReference type="ARBA" id="ARBA00013049"/>
    </source>
</evidence>
<evidence type="ECO:0000256" key="5">
    <source>
        <dbReference type="ARBA" id="ARBA00022679"/>
    </source>
</evidence>
<dbReference type="FunFam" id="3.90.1150.10:FF:000049">
    <property type="entry name" value="Alanine-glyoxylate aminotransferase 1"/>
    <property type="match status" value="1"/>
</dbReference>
<dbReference type="KEGG" id="vpo:Kpol_1035p37"/>
<gene>
    <name evidence="10" type="ORF">Kpol_1035p37</name>
</gene>
<accession>A7TKK2</accession>
<dbReference type="InterPro" id="IPR015422">
    <property type="entry name" value="PyrdxlP-dep_Trfase_small"/>
</dbReference>
<keyword evidence="11" id="KW-1185">Reference proteome</keyword>
<dbReference type="OrthoDB" id="7403325at2759"/>
<dbReference type="Gene3D" id="3.40.640.10">
    <property type="entry name" value="Type I PLP-dependent aspartate aminotransferase-like (Major domain)"/>
    <property type="match status" value="1"/>
</dbReference>
<dbReference type="Gene3D" id="3.90.1150.10">
    <property type="entry name" value="Aspartate Aminotransferase, domain 1"/>
    <property type="match status" value="1"/>
</dbReference>
<evidence type="ECO:0000256" key="2">
    <source>
        <dbReference type="ARBA" id="ARBA00009236"/>
    </source>
</evidence>
<dbReference type="PANTHER" id="PTHR21152">
    <property type="entry name" value="AMINOTRANSFERASE CLASS V"/>
    <property type="match status" value="1"/>
</dbReference>
<organism evidence="11">
    <name type="scientific">Vanderwaltozyma polyspora (strain ATCC 22028 / DSM 70294 / BCRC 21397 / CBS 2163 / NBRC 10782 / NRRL Y-8283 / UCD 57-17)</name>
    <name type="common">Kluyveromyces polysporus</name>
    <dbReference type="NCBI Taxonomy" id="436907"/>
    <lineage>
        <taxon>Eukaryota</taxon>
        <taxon>Fungi</taxon>
        <taxon>Dikarya</taxon>
        <taxon>Ascomycota</taxon>
        <taxon>Saccharomycotina</taxon>
        <taxon>Saccharomycetes</taxon>
        <taxon>Saccharomycetales</taxon>
        <taxon>Saccharomycetaceae</taxon>
        <taxon>Vanderwaltozyma</taxon>
    </lineage>
</organism>
<dbReference type="InterPro" id="IPR015424">
    <property type="entry name" value="PyrdxlP-dep_Trfase"/>
</dbReference>
<dbReference type="STRING" id="436907.A7TKK2"/>
<name>A7TKK2_VANPO</name>
<keyword evidence="4" id="KW-0032">Aminotransferase</keyword>
<dbReference type="EMBL" id="DS480408">
    <property type="protein sequence ID" value="EDO17224.1"/>
    <property type="molecule type" value="Genomic_DNA"/>
</dbReference>
<keyword evidence="5" id="KW-0808">Transferase</keyword>
<dbReference type="PhylomeDB" id="A7TKK2"/>